<comment type="similarity">
    <text evidence="3">Belongs to the transpeptidase family.</text>
</comment>
<dbReference type="PANTHER" id="PTHR30627">
    <property type="entry name" value="PEPTIDOGLYCAN D,D-TRANSPEPTIDASE"/>
    <property type="match status" value="1"/>
</dbReference>
<feature type="compositionally biased region" description="Low complexity" evidence="7">
    <location>
        <begin position="735"/>
        <end position="744"/>
    </location>
</feature>
<keyword evidence="10" id="KW-1185">Reference proteome</keyword>
<reference evidence="9 10" key="1">
    <citation type="submission" date="2023-06" db="EMBL/GenBank/DDBJ databases">
        <title>Aquibacillus rhizosphaerae LR5S19.</title>
        <authorList>
            <person name="Sun J.-Q."/>
        </authorList>
    </citation>
    <scope>NUCLEOTIDE SEQUENCE [LARGE SCALE GENOMIC DNA]</scope>
    <source>
        <strain evidence="9 10">LR5S19</strain>
    </source>
</reference>
<organism evidence="9 10">
    <name type="scientific">Aquibacillus rhizosphaerae</name>
    <dbReference type="NCBI Taxonomy" id="3051431"/>
    <lineage>
        <taxon>Bacteria</taxon>
        <taxon>Bacillati</taxon>
        <taxon>Bacillota</taxon>
        <taxon>Bacilli</taxon>
        <taxon>Bacillales</taxon>
        <taxon>Bacillaceae</taxon>
        <taxon>Aquibacillus</taxon>
    </lineage>
</organism>
<dbReference type="Gene3D" id="3.30.70.2110">
    <property type="match status" value="1"/>
</dbReference>
<dbReference type="InterPro" id="IPR050515">
    <property type="entry name" value="Beta-lactam/transpept"/>
</dbReference>
<gene>
    <name evidence="9" type="ORF">QQS35_12535</name>
</gene>
<feature type="region of interest" description="Disordered" evidence="7">
    <location>
        <begin position="722"/>
        <end position="744"/>
    </location>
</feature>
<dbReference type="InterPro" id="IPR036138">
    <property type="entry name" value="PBP_dimer_sf"/>
</dbReference>
<evidence type="ECO:0000256" key="2">
    <source>
        <dbReference type="ARBA" id="ARBA00004752"/>
    </source>
</evidence>
<dbReference type="RefSeq" id="WP_285932495.1">
    <property type="nucleotide sequence ID" value="NZ_JASTZU010000038.1"/>
</dbReference>
<dbReference type="Pfam" id="PF03793">
    <property type="entry name" value="PASTA"/>
    <property type="match status" value="2"/>
</dbReference>
<evidence type="ECO:0000256" key="7">
    <source>
        <dbReference type="SAM" id="MobiDB-lite"/>
    </source>
</evidence>
<dbReference type="InterPro" id="IPR012338">
    <property type="entry name" value="Beta-lactam/transpept-like"/>
</dbReference>
<dbReference type="InterPro" id="IPR001460">
    <property type="entry name" value="PCN-bd_Tpept"/>
</dbReference>
<dbReference type="CDD" id="cd06576">
    <property type="entry name" value="PASTA_Pbp2x-like_1"/>
    <property type="match status" value="1"/>
</dbReference>
<dbReference type="Gene3D" id="2.20.70.70">
    <property type="match status" value="1"/>
</dbReference>
<dbReference type="PROSITE" id="PS51178">
    <property type="entry name" value="PASTA"/>
    <property type="match status" value="1"/>
</dbReference>
<dbReference type="InterPro" id="IPR005311">
    <property type="entry name" value="PBP_dimer"/>
</dbReference>
<protein>
    <recommendedName>
        <fullName evidence="4">serine-type D-Ala-D-Ala carboxypeptidase</fullName>
        <ecNumber evidence="4">3.4.16.4</ecNumber>
    </recommendedName>
</protein>
<dbReference type="Pfam" id="PF03717">
    <property type="entry name" value="PBP_dimer"/>
    <property type="match status" value="1"/>
</dbReference>
<dbReference type="SUPFAM" id="SSF54184">
    <property type="entry name" value="Penicillin-binding protein 2x (pbp-2x), c-terminal domain"/>
    <property type="match status" value="2"/>
</dbReference>
<comment type="caution">
    <text evidence="9">The sequence shown here is derived from an EMBL/GenBank/DDBJ whole genome shotgun (WGS) entry which is preliminary data.</text>
</comment>
<comment type="subcellular location">
    <subcellularLocation>
        <location evidence="1">Membrane</location>
    </subcellularLocation>
</comment>
<dbReference type="Pfam" id="PF00905">
    <property type="entry name" value="Transpeptidase"/>
    <property type="match status" value="1"/>
</dbReference>
<evidence type="ECO:0000256" key="5">
    <source>
        <dbReference type="ARBA" id="ARBA00023136"/>
    </source>
</evidence>
<dbReference type="CDD" id="cd06575">
    <property type="entry name" value="PASTA_Pbp2x-like_2"/>
    <property type="match status" value="1"/>
</dbReference>
<dbReference type="Gene3D" id="3.90.1310.10">
    <property type="entry name" value="Penicillin-binding protein 2a (Domain 2)"/>
    <property type="match status" value="1"/>
</dbReference>
<comment type="catalytic activity">
    <reaction evidence="6">
        <text>Preferential cleavage: (Ac)2-L-Lys-D-Ala-|-D-Ala. Also transpeptidation of peptidyl-alanyl moieties that are N-acyl substituents of D-alanine.</text>
        <dbReference type="EC" id="3.4.16.4"/>
    </reaction>
</comment>
<sequence>MKKNKTTHVMSAVIMLLFVVMFLTVSGRFLYIQGTGEVAGVSLQEWADSRRTNTHEIKAERGTIYDRNKMPLAQDRSVYRVYAIVDDSFSTDPDNPKHVDNPQNTAEKLAPLLDMDGNELQSTIENGIENDRFQVEFGSKGKELSQEQKEEIEALKLPGINFVKESIRFYPNGVFASHIIGFAQNKDITNDDGEIIETIVEGKTGIEQQFDEKLVGTNGSISYKRDKFNVKLLDSDEIVQQAENGKDIYLTIDQKIQTLLEDSMNQVVEQYDPERITAVVMDPKTGEVLAMSNRPSYNPNDIGKVENWYNDVISTPFEPGSTMKIFTLAAAIEEGVYNPNEQFKSGTYKIDEITRPIKDWKKTWGNISYEEGIQRSSNVGASKLVWEKMGTDTFLEYLNAFDFDQKTEIDLPSEQAGKILYNWPIEKLTASYGQGTTTTPMQLVKAASAVANNGNMVKPYVVSKVIDSETGDILEEHKTEVVGNPISAETSKQVLDTLETVISSEEGTGHNVYNLNDYSVAGKTGTAQIPDPESGGYLTGEENYIFSFLGMAPKDDPELIIYVSVKQPNLDLENYESGSAPVSFIFKNVMENGLHYLNIEPDKEEQQEKIETISIPEIVGQSVDTVKQDLESLGSKVTIIGKGKTVTNSSVSEGDEVLSNERILLLTDSSITMPDISGWSLRDVLRLSDLLSLEVEVVGSGYAVNQSVSVGEEIGQEQSVKVEFSAPKQDDETSESTQEQSVSE</sequence>
<dbReference type="Proteomes" id="UP001235343">
    <property type="component" value="Unassembled WGS sequence"/>
</dbReference>
<name>A0ABT7L9M8_9BACI</name>
<evidence type="ECO:0000256" key="1">
    <source>
        <dbReference type="ARBA" id="ARBA00004370"/>
    </source>
</evidence>
<dbReference type="SMART" id="SM00740">
    <property type="entry name" value="PASTA"/>
    <property type="match status" value="2"/>
</dbReference>
<evidence type="ECO:0000256" key="6">
    <source>
        <dbReference type="ARBA" id="ARBA00034000"/>
    </source>
</evidence>
<accession>A0ABT7L9M8</accession>
<comment type="pathway">
    <text evidence="2">Cell wall biogenesis; peptidoglycan biosynthesis.</text>
</comment>
<evidence type="ECO:0000259" key="8">
    <source>
        <dbReference type="PROSITE" id="PS51178"/>
    </source>
</evidence>
<dbReference type="InterPro" id="IPR005543">
    <property type="entry name" value="PASTA_dom"/>
</dbReference>
<dbReference type="EMBL" id="JASTZU010000038">
    <property type="protein sequence ID" value="MDL4841270.1"/>
    <property type="molecule type" value="Genomic_DNA"/>
</dbReference>
<dbReference type="Gene3D" id="3.40.710.10">
    <property type="entry name" value="DD-peptidase/beta-lactamase superfamily"/>
    <property type="match status" value="1"/>
</dbReference>
<keyword evidence="5" id="KW-0472">Membrane</keyword>
<evidence type="ECO:0000313" key="9">
    <source>
        <dbReference type="EMBL" id="MDL4841270.1"/>
    </source>
</evidence>
<proteinExistence type="inferred from homology"/>
<feature type="domain" description="PASTA" evidence="8">
    <location>
        <begin position="609"/>
        <end position="669"/>
    </location>
</feature>
<dbReference type="EC" id="3.4.16.4" evidence="4"/>
<evidence type="ECO:0000256" key="3">
    <source>
        <dbReference type="ARBA" id="ARBA00007171"/>
    </source>
</evidence>
<dbReference type="SUPFAM" id="SSF56519">
    <property type="entry name" value="Penicillin binding protein dimerisation domain"/>
    <property type="match status" value="1"/>
</dbReference>
<evidence type="ECO:0000313" key="10">
    <source>
        <dbReference type="Proteomes" id="UP001235343"/>
    </source>
</evidence>
<dbReference type="SUPFAM" id="SSF56601">
    <property type="entry name" value="beta-lactamase/transpeptidase-like"/>
    <property type="match status" value="1"/>
</dbReference>
<evidence type="ECO:0000256" key="4">
    <source>
        <dbReference type="ARBA" id="ARBA00012448"/>
    </source>
</evidence>
<dbReference type="PANTHER" id="PTHR30627:SF26">
    <property type="entry name" value="PENICILLIN-BINDING PROTEIN 2B"/>
    <property type="match status" value="1"/>
</dbReference>